<dbReference type="Proteomes" id="UP001152320">
    <property type="component" value="Chromosome 2"/>
</dbReference>
<keyword evidence="3" id="KW-1185">Reference proteome</keyword>
<comment type="caution">
    <text evidence="2">The sequence shown here is derived from an EMBL/GenBank/DDBJ whole genome shotgun (WGS) entry which is preliminary data.</text>
</comment>
<gene>
    <name evidence="2" type="ORF">HOLleu_05304</name>
</gene>
<evidence type="ECO:0000313" key="2">
    <source>
        <dbReference type="EMBL" id="KAJ8046585.1"/>
    </source>
</evidence>
<accession>A0A9Q1CKJ2</accession>
<organism evidence="2 3">
    <name type="scientific">Holothuria leucospilota</name>
    <name type="common">Black long sea cucumber</name>
    <name type="synonym">Mertensiothuria leucospilota</name>
    <dbReference type="NCBI Taxonomy" id="206669"/>
    <lineage>
        <taxon>Eukaryota</taxon>
        <taxon>Metazoa</taxon>
        <taxon>Echinodermata</taxon>
        <taxon>Eleutherozoa</taxon>
        <taxon>Echinozoa</taxon>
        <taxon>Holothuroidea</taxon>
        <taxon>Aspidochirotacea</taxon>
        <taxon>Aspidochirotida</taxon>
        <taxon>Holothuriidae</taxon>
        <taxon>Holothuria</taxon>
    </lineage>
</organism>
<protein>
    <submittedName>
        <fullName evidence="2">Uncharacterized protein</fullName>
    </submittedName>
</protein>
<reference evidence="2" key="1">
    <citation type="submission" date="2021-10" db="EMBL/GenBank/DDBJ databases">
        <title>Tropical sea cucumber genome reveals ecological adaptation and Cuvierian tubules defense mechanism.</title>
        <authorList>
            <person name="Chen T."/>
        </authorList>
    </citation>
    <scope>NUCLEOTIDE SEQUENCE</scope>
    <source>
        <strain evidence="2">Nanhai2018</strain>
        <tissue evidence="2">Muscle</tissue>
    </source>
</reference>
<dbReference type="AlphaFoldDB" id="A0A9Q1CKJ2"/>
<sequence>MNDSEVSHCTGFRSKEAFDDFFTYIEPFAKEMQYWKGTDITPKKTADSKEIQTDTNKSRTKAQTWIEG</sequence>
<name>A0A9Q1CKJ2_HOLLE</name>
<evidence type="ECO:0000313" key="3">
    <source>
        <dbReference type="Proteomes" id="UP001152320"/>
    </source>
</evidence>
<evidence type="ECO:0000256" key="1">
    <source>
        <dbReference type="SAM" id="MobiDB-lite"/>
    </source>
</evidence>
<proteinExistence type="predicted"/>
<feature type="compositionally biased region" description="Basic and acidic residues" evidence="1">
    <location>
        <begin position="41"/>
        <end position="52"/>
    </location>
</feature>
<feature type="region of interest" description="Disordered" evidence="1">
    <location>
        <begin position="41"/>
        <end position="68"/>
    </location>
</feature>
<dbReference type="EMBL" id="JAIZAY010000002">
    <property type="protein sequence ID" value="KAJ8046585.1"/>
    <property type="molecule type" value="Genomic_DNA"/>
</dbReference>